<dbReference type="RefSeq" id="WP_110390852.1">
    <property type="nucleotide sequence ID" value="NZ_CALCOA010000036.1"/>
</dbReference>
<dbReference type="InterPro" id="IPR007167">
    <property type="entry name" value="Fe-transptr_FeoA-like"/>
</dbReference>
<keyword evidence="1" id="KW-0408">Iron</keyword>
<dbReference type="PANTHER" id="PTHR42954">
    <property type="entry name" value="FE(2+) TRANSPORT PROTEIN A"/>
    <property type="match status" value="1"/>
</dbReference>
<comment type="caution">
    <text evidence="3">The sequence shown here is derived from an EMBL/GenBank/DDBJ whole genome shotgun (WGS) entry which is preliminary data.</text>
</comment>
<dbReference type="GO" id="GO:0046914">
    <property type="term" value="F:transition metal ion binding"/>
    <property type="evidence" value="ECO:0007669"/>
    <property type="project" value="InterPro"/>
</dbReference>
<evidence type="ECO:0000313" key="3">
    <source>
        <dbReference type="EMBL" id="PXX78731.1"/>
    </source>
</evidence>
<dbReference type="Pfam" id="PF04023">
    <property type="entry name" value="FeoA"/>
    <property type="match status" value="1"/>
</dbReference>
<accession>A0A318KLS5</accession>
<evidence type="ECO:0000256" key="1">
    <source>
        <dbReference type="ARBA" id="ARBA00023004"/>
    </source>
</evidence>
<evidence type="ECO:0000259" key="2">
    <source>
        <dbReference type="SMART" id="SM00899"/>
    </source>
</evidence>
<dbReference type="Gene3D" id="2.30.30.90">
    <property type="match status" value="1"/>
</dbReference>
<keyword evidence="4" id="KW-1185">Reference proteome</keyword>
<feature type="domain" description="Ferrous iron transporter FeoA-like" evidence="2">
    <location>
        <begin position="2"/>
        <end position="74"/>
    </location>
</feature>
<reference evidence="3 4" key="1">
    <citation type="submission" date="2018-05" db="EMBL/GenBank/DDBJ databases">
        <title>Genomic Encyclopedia of Type Strains, Phase IV (KMG-IV): sequencing the most valuable type-strain genomes for metagenomic binning, comparative biology and taxonomic classification.</title>
        <authorList>
            <person name="Goeker M."/>
        </authorList>
    </citation>
    <scope>NUCLEOTIDE SEQUENCE [LARGE SCALE GENOMIC DNA]</scope>
    <source>
        <strain evidence="3 4">DSM 29661</strain>
    </source>
</reference>
<sequence length="77" mass="8189">MTSLATLAAHHRAQVVAIDLPDTERQRLSAFGILPGAQVQVFRRAALGGPLHVAVGATQLLLRRLLAEGIRVELQGA</sequence>
<dbReference type="SMART" id="SM00899">
    <property type="entry name" value="FeoA"/>
    <property type="match status" value="1"/>
</dbReference>
<dbReference type="OrthoDB" id="559009at2"/>
<name>A0A318KLS5_9NEIS</name>
<dbReference type="AlphaFoldDB" id="A0A318KLS5"/>
<dbReference type="PANTHER" id="PTHR42954:SF2">
    <property type="entry name" value="FE(2+) TRANSPORT PROTEIN A"/>
    <property type="match status" value="1"/>
</dbReference>
<dbReference type="InterPro" id="IPR038157">
    <property type="entry name" value="FeoA_core_dom"/>
</dbReference>
<gene>
    <name evidence="3" type="ORF">DFR34_11053</name>
</gene>
<dbReference type="InterPro" id="IPR008988">
    <property type="entry name" value="Transcriptional_repressor_C"/>
</dbReference>
<dbReference type="EMBL" id="QJKI01000010">
    <property type="protein sequence ID" value="PXX78731.1"/>
    <property type="molecule type" value="Genomic_DNA"/>
</dbReference>
<dbReference type="InterPro" id="IPR052713">
    <property type="entry name" value="FeoA"/>
</dbReference>
<protein>
    <submittedName>
        <fullName evidence="3">Ferrous iron transport protein A</fullName>
    </submittedName>
</protein>
<dbReference type="Proteomes" id="UP000247555">
    <property type="component" value="Unassembled WGS sequence"/>
</dbReference>
<dbReference type="SUPFAM" id="SSF50037">
    <property type="entry name" value="C-terminal domain of transcriptional repressors"/>
    <property type="match status" value="1"/>
</dbReference>
<proteinExistence type="predicted"/>
<evidence type="ECO:0000313" key="4">
    <source>
        <dbReference type="Proteomes" id="UP000247555"/>
    </source>
</evidence>
<organism evidence="3 4">
    <name type="scientific">Rivihabitans pingtungensis</name>
    <dbReference type="NCBI Taxonomy" id="1054498"/>
    <lineage>
        <taxon>Bacteria</taxon>
        <taxon>Pseudomonadati</taxon>
        <taxon>Pseudomonadota</taxon>
        <taxon>Betaproteobacteria</taxon>
        <taxon>Neisseriales</taxon>
        <taxon>Aquaspirillaceae</taxon>
        <taxon>Rivihabitans</taxon>
    </lineage>
</organism>